<name>A0ACC0FC17_9ERIC</name>
<dbReference type="EMBL" id="CM045772">
    <property type="protein sequence ID" value="KAI7986261.1"/>
    <property type="molecule type" value="Genomic_DNA"/>
</dbReference>
<evidence type="ECO:0000313" key="1">
    <source>
        <dbReference type="EMBL" id="KAI7986261.1"/>
    </source>
</evidence>
<comment type="caution">
    <text evidence="1">The sequence shown here is derived from an EMBL/GenBank/DDBJ whole genome shotgun (WGS) entry which is preliminary data.</text>
</comment>
<gene>
    <name evidence="1" type="ORF">LOK49_LG14G00056</name>
</gene>
<protein>
    <submittedName>
        <fullName evidence="1">DNA polymerase epsilon subunit B</fullName>
    </submittedName>
</protein>
<accession>A0ACC0FC17</accession>
<reference evidence="1 2" key="1">
    <citation type="journal article" date="2022" name="Plant J.">
        <title>Chromosome-level genome of Camellia lanceoleosa provides a valuable resource for understanding genome evolution and self-incompatibility.</title>
        <authorList>
            <person name="Gong W."/>
            <person name="Xiao S."/>
            <person name="Wang L."/>
            <person name="Liao Z."/>
            <person name="Chang Y."/>
            <person name="Mo W."/>
            <person name="Hu G."/>
            <person name="Li W."/>
            <person name="Zhao G."/>
            <person name="Zhu H."/>
            <person name="Hu X."/>
            <person name="Ji K."/>
            <person name="Xiang X."/>
            <person name="Song Q."/>
            <person name="Yuan D."/>
            <person name="Jin S."/>
            <person name="Zhang L."/>
        </authorList>
    </citation>
    <scope>NUCLEOTIDE SEQUENCE [LARGE SCALE GENOMIC DNA]</scope>
    <source>
        <strain evidence="1">SQ_2022a</strain>
    </source>
</reference>
<proteinExistence type="predicted"/>
<sequence length="78" mass="8710">MLVFPGKALLLFLLAVHLQGRKWVMGVISQLEDGHFYLEDLTGAVEINLSNAISSTCLYFSLSKDLLSILNAWIWTAL</sequence>
<keyword evidence="2" id="KW-1185">Reference proteome</keyword>
<organism evidence="1 2">
    <name type="scientific">Camellia lanceoleosa</name>
    <dbReference type="NCBI Taxonomy" id="1840588"/>
    <lineage>
        <taxon>Eukaryota</taxon>
        <taxon>Viridiplantae</taxon>
        <taxon>Streptophyta</taxon>
        <taxon>Embryophyta</taxon>
        <taxon>Tracheophyta</taxon>
        <taxon>Spermatophyta</taxon>
        <taxon>Magnoliopsida</taxon>
        <taxon>eudicotyledons</taxon>
        <taxon>Gunneridae</taxon>
        <taxon>Pentapetalae</taxon>
        <taxon>asterids</taxon>
        <taxon>Ericales</taxon>
        <taxon>Theaceae</taxon>
        <taxon>Camellia</taxon>
    </lineage>
</organism>
<evidence type="ECO:0000313" key="2">
    <source>
        <dbReference type="Proteomes" id="UP001060215"/>
    </source>
</evidence>
<dbReference type="Proteomes" id="UP001060215">
    <property type="component" value="Chromosome 15"/>
</dbReference>